<evidence type="ECO:0000256" key="5">
    <source>
        <dbReference type="ARBA" id="ARBA00048200"/>
    </source>
</evidence>
<evidence type="ECO:0000256" key="6">
    <source>
        <dbReference type="RuleBase" id="RU364082"/>
    </source>
</evidence>
<name>A0ABU3C7J0_9FLAO</name>
<dbReference type="InterPro" id="IPR005913">
    <property type="entry name" value="dTDP_dehydrorham_reduct"/>
</dbReference>
<feature type="domain" description="RmlD-like substrate binding" evidence="7">
    <location>
        <begin position="3"/>
        <end position="278"/>
    </location>
</feature>
<comment type="pathway">
    <text evidence="1 6">Carbohydrate biosynthesis; dTDP-L-rhamnose biosynthesis.</text>
</comment>
<dbReference type="Gene3D" id="3.90.25.10">
    <property type="entry name" value="UDP-galactose 4-epimerase, domain 1"/>
    <property type="match status" value="1"/>
</dbReference>
<evidence type="ECO:0000256" key="4">
    <source>
        <dbReference type="ARBA" id="ARBA00017099"/>
    </source>
</evidence>
<dbReference type="NCBIfam" id="TIGR01214">
    <property type="entry name" value="rmlD"/>
    <property type="match status" value="1"/>
</dbReference>
<dbReference type="PANTHER" id="PTHR10491:SF4">
    <property type="entry name" value="METHIONINE ADENOSYLTRANSFERASE 2 SUBUNIT BETA"/>
    <property type="match status" value="1"/>
</dbReference>
<organism evidence="8 9">
    <name type="scientific">Autumnicola tepida</name>
    <dbReference type="NCBI Taxonomy" id="3075595"/>
    <lineage>
        <taxon>Bacteria</taxon>
        <taxon>Pseudomonadati</taxon>
        <taxon>Bacteroidota</taxon>
        <taxon>Flavobacteriia</taxon>
        <taxon>Flavobacteriales</taxon>
        <taxon>Flavobacteriaceae</taxon>
        <taxon>Autumnicola</taxon>
    </lineage>
</organism>
<dbReference type="Proteomes" id="UP001262889">
    <property type="component" value="Unassembled WGS sequence"/>
</dbReference>
<dbReference type="Gene3D" id="3.40.50.720">
    <property type="entry name" value="NAD(P)-binding Rossmann-like Domain"/>
    <property type="match status" value="1"/>
</dbReference>
<gene>
    <name evidence="8" type="primary">rfbD</name>
    <name evidence="8" type="ORF">RM553_04885</name>
</gene>
<dbReference type="InterPro" id="IPR036291">
    <property type="entry name" value="NAD(P)-bd_dom_sf"/>
</dbReference>
<evidence type="ECO:0000256" key="2">
    <source>
        <dbReference type="ARBA" id="ARBA00010944"/>
    </source>
</evidence>
<keyword evidence="9" id="KW-1185">Reference proteome</keyword>
<keyword evidence="6" id="KW-0521">NADP</keyword>
<evidence type="ECO:0000256" key="3">
    <source>
        <dbReference type="ARBA" id="ARBA00012929"/>
    </source>
</evidence>
<dbReference type="GO" id="GO:0008831">
    <property type="term" value="F:dTDP-4-dehydrorhamnose reductase activity"/>
    <property type="evidence" value="ECO:0007669"/>
    <property type="project" value="UniProtKB-EC"/>
</dbReference>
<dbReference type="InterPro" id="IPR029903">
    <property type="entry name" value="RmlD-like-bd"/>
</dbReference>
<reference evidence="8 9" key="1">
    <citation type="submission" date="2023-09" db="EMBL/GenBank/DDBJ databases">
        <authorList>
            <person name="Rey-Velasco X."/>
        </authorList>
    </citation>
    <scope>NUCLEOTIDE SEQUENCE [LARGE SCALE GENOMIC DNA]</scope>
    <source>
        <strain evidence="8 9">F363</strain>
    </source>
</reference>
<protein>
    <recommendedName>
        <fullName evidence="4 6">dTDP-4-dehydrorhamnose reductase</fullName>
        <ecNumber evidence="3 6">1.1.1.133</ecNumber>
    </recommendedName>
</protein>
<proteinExistence type="inferred from homology"/>
<accession>A0ABU3C7J0</accession>
<dbReference type="EMBL" id="JAVRHQ010000003">
    <property type="protein sequence ID" value="MDT0642162.1"/>
    <property type="molecule type" value="Genomic_DNA"/>
</dbReference>
<sequence>MKTILVTGASGQLGRCFAKLSSHYPEFDFLFTSSSELDISKKCELHQLFGAKHFDYCINCAAYTNVEKAESEEEKAYQVNAEAVKNLGEVCQSFQTMLFHFSTDYVFNGKADVPYSEKDKTDPLNIYGASKLKGEENLKKVADKYFIFRTSWLYSEFGHNFFRTILKKAEERANLKITTAQVGTPTNANDLARLVMQLIASENNEVGLYHFSNEGEATWYGFAEEILKISESTEKVELEKSNDYKTVAERPSYSVLNKQKVRENLGFEVPDWKESLKGLYFSAIAAKE</sequence>
<dbReference type="SUPFAM" id="SSF51735">
    <property type="entry name" value="NAD(P)-binding Rossmann-fold domains"/>
    <property type="match status" value="1"/>
</dbReference>
<keyword evidence="6 8" id="KW-0560">Oxidoreductase</keyword>
<comment type="caution">
    <text evidence="8">The sequence shown here is derived from an EMBL/GenBank/DDBJ whole genome shotgun (WGS) entry which is preliminary data.</text>
</comment>
<evidence type="ECO:0000256" key="1">
    <source>
        <dbReference type="ARBA" id="ARBA00004781"/>
    </source>
</evidence>
<comment type="catalytic activity">
    <reaction evidence="5">
        <text>dTDP-beta-L-rhamnose + NADP(+) = dTDP-4-dehydro-beta-L-rhamnose + NADPH + H(+)</text>
        <dbReference type="Rhea" id="RHEA:21796"/>
        <dbReference type="ChEBI" id="CHEBI:15378"/>
        <dbReference type="ChEBI" id="CHEBI:57510"/>
        <dbReference type="ChEBI" id="CHEBI:57783"/>
        <dbReference type="ChEBI" id="CHEBI:58349"/>
        <dbReference type="ChEBI" id="CHEBI:62830"/>
        <dbReference type="EC" id="1.1.1.133"/>
    </reaction>
</comment>
<dbReference type="Pfam" id="PF04321">
    <property type="entry name" value="RmlD_sub_bind"/>
    <property type="match status" value="1"/>
</dbReference>
<dbReference type="RefSeq" id="WP_311533828.1">
    <property type="nucleotide sequence ID" value="NZ_JAVRHQ010000003.1"/>
</dbReference>
<evidence type="ECO:0000259" key="7">
    <source>
        <dbReference type="Pfam" id="PF04321"/>
    </source>
</evidence>
<dbReference type="EC" id="1.1.1.133" evidence="3 6"/>
<evidence type="ECO:0000313" key="8">
    <source>
        <dbReference type="EMBL" id="MDT0642162.1"/>
    </source>
</evidence>
<comment type="function">
    <text evidence="6">Catalyzes the reduction of dTDP-6-deoxy-L-lyxo-4-hexulose to yield dTDP-L-rhamnose.</text>
</comment>
<dbReference type="PANTHER" id="PTHR10491">
    <property type="entry name" value="DTDP-4-DEHYDRORHAMNOSE REDUCTASE"/>
    <property type="match status" value="1"/>
</dbReference>
<comment type="similarity">
    <text evidence="2 6">Belongs to the dTDP-4-dehydrorhamnose reductase family.</text>
</comment>
<dbReference type="CDD" id="cd05254">
    <property type="entry name" value="dTDP_HR_like_SDR_e"/>
    <property type="match status" value="1"/>
</dbReference>
<evidence type="ECO:0000313" key="9">
    <source>
        <dbReference type="Proteomes" id="UP001262889"/>
    </source>
</evidence>